<name>A0A0M8ZPE4_9HYME</name>
<evidence type="ECO:0000256" key="1">
    <source>
        <dbReference type="SAM" id="MobiDB-lite"/>
    </source>
</evidence>
<organism evidence="2 3">
    <name type="scientific">Melipona quadrifasciata</name>
    <dbReference type="NCBI Taxonomy" id="166423"/>
    <lineage>
        <taxon>Eukaryota</taxon>
        <taxon>Metazoa</taxon>
        <taxon>Ecdysozoa</taxon>
        <taxon>Arthropoda</taxon>
        <taxon>Hexapoda</taxon>
        <taxon>Insecta</taxon>
        <taxon>Pterygota</taxon>
        <taxon>Neoptera</taxon>
        <taxon>Endopterygota</taxon>
        <taxon>Hymenoptera</taxon>
        <taxon>Apocrita</taxon>
        <taxon>Aculeata</taxon>
        <taxon>Apoidea</taxon>
        <taxon>Anthophila</taxon>
        <taxon>Apidae</taxon>
        <taxon>Melipona</taxon>
    </lineage>
</organism>
<accession>A0A0M8ZPE4</accession>
<dbReference type="Proteomes" id="UP000053105">
    <property type="component" value="Unassembled WGS sequence"/>
</dbReference>
<feature type="region of interest" description="Disordered" evidence="1">
    <location>
        <begin position="237"/>
        <end position="299"/>
    </location>
</feature>
<dbReference type="AlphaFoldDB" id="A0A0M8ZPE4"/>
<feature type="compositionally biased region" description="Basic and acidic residues" evidence="1">
    <location>
        <begin position="189"/>
        <end position="198"/>
    </location>
</feature>
<feature type="region of interest" description="Disordered" evidence="1">
    <location>
        <begin position="189"/>
        <end position="211"/>
    </location>
</feature>
<keyword evidence="3" id="KW-1185">Reference proteome</keyword>
<protein>
    <submittedName>
        <fullName evidence="2">Uncharacterized protein</fullName>
    </submittedName>
</protein>
<reference evidence="2 3" key="1">
    <citation type="submission" date="2015-07" db="EMBL/GenBank/DDBJ databases">
        <title>The genome of Melipona quadrifasciata.</title>
        <authorList>
            <person name="Pan H."/>
            <person name="Kapheim K."/>
        </authorList>
    </citation>
    <scope>NUCLEOTIDE SEQUENCE [LARGE SCALE GENOMIC DNA]</scope>
    <source>
        <strain evidence="2">0111107301</strain>
        <tissue evidence="2">Whole body</tissue>
    </source>
</reference>
<feature type="compositionally biased region" description="Basic and acidic residues" evidence="1">
    <location>
        <begin position="249"/>
        <end position="272"/>
    </location>
</feature>
<evidence type="ECO:0000313" key="3">
    <source>
        <dbReference type="Proteomes" id="UP000053105"/>
    </source>
</evidence>
<sequence>MSEEACESDLSEIKKHRRIILFSSSEDEDEDFEEWHDLRGNQPRIMPFIYPSGFRIEDLKFRKELVVHLTNCRDEEISSSSTANIPQISLTNYKKKLEKCLKFEDIIKNATKSPVTDIVLNVFNWNAVENEVYRLKRFDIQNTEISSPLILKVQRLITAFGNSSSLSIVVAGLTLRINNVSIAATADRKSHMKYERPRYPPGHHQSGYHGTGWYEDEEQRLRGFPQYFQDYQYPVNEFNNTEDDENDASVDRPENNASTKTDETQPRTKSLEQDYEYLNTPGNEEELIKAEIEEDTNRH</sequence>
<dbReference type="EMBL" id="KQ435925">
    <property type="protein sequence ID" value="KOX68385.1"/>
    <property type="molecule type" value="Genomic_DNA"/>
</dbReference>
<proteinExistence type="predicted"/>
<feature type="compositionally biased region" description="Basic and acidic residues" evidence="1">
    <location>
        <begin position="286"/>
        <end position="299"/>
    </location>
</feature>
<evidence type="ECO:0000313" key="2">
    <source>
        <dbReference type="EMBL" id="KOX68385.1"/>
    </source>
</evidence>
<gene>
    <name evidence="2" type="ORF">WN51_07618</name>
</gene>